<keyword evidence="2" id="KW-0812">Transmembrane</keyword>
<feature type="domain" description="RNase III" evidence="3">
    <location>
        <begin position="841"/>
        <end position="977"/>
    </location>
</feature>
<dbReference type="STRING" id="215250.A0A316YTV9"/>
<feature type="compositionally biased region" description="Low complexity" evidence="1">
    <location>
        <begin position="356"/>
        <end position="368"/>
    </location>
</feature>
<feature type="transmembrane region" description="Helical" evidence="2">
    <location>
        <begin position="70"/>
        <end position="90"/>
    </location>
</feature>
<dbReference type="RefSeq" id="XP_025379927.1">
    <property type="nucleotide sequence ID" value="XM_025523773.1"/>
</dbReference>
<dbReference type="Pfam" id="PF00636">
    <property type="entry name" value="Ribonuclease_3"/>
    <property type="match status" value="1"/>
</dbReference>
<protein>
    <recommendedName>
        <fullName evidence="3">RNase III domain-containing protein</fullName>
    </recommendedName>
</protein>
<dbReference type="CDD" id="cd00593">
    <property type="entry name" value="RIBOc"/>
    <property type="match status" value="1"/>
</dbReference>
<dbReference type="InterPro" id="IPR036389">
    <property type="entry name" value="RNase_III_sf"/>
</dbReference>
<gene>
    <name evidence="4" type="ORF">FA10DRAFT_282413</name>
</gene>
<evidence type="ECO:0000313" key="4">
    <source>
        <dbReference type="EMBL" id="PWN92729.1"/>
    </source>
</evidence>
<feature type="compositionally biased region" description="Basic and acidic residues" evidence="1">
    <location>
        <begin position="1"/>
        <end position="16"/>
    </location>
</feature>
<dbReference type="PROSITE" id="PS50142">
    <property type="entry name" value="RNASE_3_2"/>
    <property type="match status" value="1"/>
</dbReference>
<keyword evidence="5" id="KW-1185">Reference proteome</keyword>
<proteinExistence type="predicted"/>
<feature type="compositionally biased region" description="Basic and acidic residues" evidence="1">
    <location>
        <begin position="321"/>
        <end position="346"/>
    </location>
</feature>
<evidence type="ECO:0000256" key="1">
    <source>
        <dbReference type="SAM" id="MobiDB-lite"/>
    </source>
</evidence>
<feature type="compositionally biased region" description="Basic and acidic residues" evidence="1">
    <location>
        <begin position="573"/>
        <end position="586"/>
    </location>
</feature>
<feature type="compositionally biased region" description="Polar residues" evidence="1">
    <location>
        <begin position="664"/>
        <end position="673"/>
    </location>
</feature>
<feature type="compositionally biased region" description="Basic residues" evidence="1">
    <location>
        <begin position="309"/>
        <end position="320"/>
    </location>
</feature>
<evidence type="ECO:0000313" key="5">
    <source>
        <dbReference type="Proteomes" id="UP000245768"/>
    </source>
</evidence>
<feature type="compositionally biased region" description="Low complexity" evidence="1">
    <location>
        <begin position="222"/>
        <end position="240"/>
    </location>
</feature>
<sequence>MSNAAELRRRQNRSEQRAGASPLFSASATLDPSEESTTAKRTAAAAAAAAEKQKEGGARGAERLARQGQLLTLASLAFVALGLFGLLGGWQSLARSFSKDSSSSATRGTAQAWKASELEEAAVLETAATWLDWPFCLAYFVPLAIPLATFGVIARWTGEKAFRHAQQRQQLQQLLMLGVRVRVVAGNAARARPAWTATAAAAAAGSSRRRRESLLGRAYSSLPSSSAGGMASSASSSSKGVEIDRPPIAKTPTSAPTSADADPQERGRDAPNDASAGAGQVEVDTAQGSHAQEAGATAAMQERREVLRLKRQRQRRRKAMRRAEKAASEASESKEVTATPGDEREAVAINDENDSAAAITKAAETTATMPEVNEDSPKVVFAASGETDAGEEKMEGKAAAAAAAAEETKATVPQPVSATTSKTKPAKKKAKPATRAKPKSRSSISLKHAERTAAAGRLKGKTKRTKKEEASQHDAKERSGDISRTGDGEAAQLRPMAGSWWKSILQSWRLSPAPASASTGAEGETTPASMGVDAERPTLFNGKSKAVLAWSKGERLGGMTPRQRFLARRGRKQVADYDQTARDALRRRFSASGEEAANGLQASEQTAAEEGQVESGQRREREEMEGSLGSAQVNEADDGLQTSAALDAFQGPSQSSSSKERSGHSTSDQRGSPTPQPLPSRHPTQPYYLELSPQQREERQLANANAVAEGRRQQPLTSRPPPNPMWSLFASIRKRVKSEGSGTETPSSEAPLALDKRGDAQATMEGFYRFDHTPIIYPPKDSYPPPLPPVRDADLIMAARALRVLRPSEVAWVPHDGEGGQGRWARRHWPDSWYEKQGLLEYLDGEQSLAYLGDSLLHFVTRLLVMRRYPDRRSRDISEAARFLVSNQNYIYIYDDANLDAERMAVYGLMRQESKRRQIEQPRSYNARPTEVLSAEEKLLREKTPLPDAVMPSLGSRWKQKADSFEAYVGAVYLTFGFDATLRWLELLLQPWVDRVGREENFRQNPILSPAAQAELRRREADEKDKRKSQVGSLVGWLRSWYNKG</sequence>
<feature type="region of interest" description="Disordered" evidence="1">
    <location>
        <begin position="1"/>
        <end position="43"/>
    </location>
</feature>
<keyword evidence="2" id="KW-1133">Transmembrane helix</keyword>
<name>A0A316YTV9_9BASI</name>
<dbReference type="EMBL" id="KZ819634">
    <property type="protein sequence ID" value="PWN92729.1"/>
    <property type="molecule type" value="Genomic_DNA"/>
</dbReference>
<dbReference type="SMART" id="SM00535">
    <property type="entry name" value="RIBOc"/>
    <property type="match status" value="1"/>
</dbReference>
<dbReference type="OrthoDB" id="2157498at2759"/>
<dbReference type="Gene3D" id="1.10.1520.10">
    <property type="entry name" value="Ribonuclease III domain"/>
    <property type="match status" value="1"/>
</dbReference>
<dbReference type="SUPFAM" id="SSF69065">
    <property type="entry name" value="RNase III domain-like"/>
    <property type="match status" value="1"/>
</dbReference>
<feature type="compositionally biased region" description="Basic and acidic residues" evidence="1">
    <location>
        <begin position="466"/>
        <end position="487"/>
    </location>
</feature>
<dbReference type="InterPro" id="IPR000999">
    <property type="entry name" value="RNase_III_dom"/>
</dbReference>
<accession>A0A316YTV9</accession>
<keyword evidence="2" id="KW-0472">Membrane</keyword>
<dbReference type="GeneID" id="37045689"/>
<dbReference type="AlphaFoldDB" id="A0A316YTV9"/>
<evidence type="ECO:0000256" key="2">
    <source>
        <dbReference type="SAM" id="Phobius"/>
    </source>
</evidence>
<organism evidence="4 5">
    <name type="scientific">Acaromyces ingoldii</name>
    <dbReference type="NCBI Taxonomy" id="215250"/>
    <lineage>
        <taxon>Eukaryota</taxon>
        <taxon>Fungi</taxon>
        <taxon>Dikarya</taxon>
        <taxon>Basidiomycota</taxon>
        <taxon>Ustilaginomycotina</taxon>
        <taxon>Exobasidiomycetes</taxon>
        <taxon>Exobasidiales</taxon>
        <taxon>Cryptobasidiaceae</taxon>
        <taxon>Acaromyces</taxon>
    </lineage>
</organism>
<reference evidence="4 5" key="1">
    <citation type="journal article" date="2018" name="Mol. Biol. Evol.">
        <title>Broad Genomic Sampling Reveals a Smut Pathogenic Ancestry of the Fungal Clade Ustilaginomycotina.</title>
        <authorList>
            <person name="Kijpornyongpan T."/>
            <person name="Mondo S.J."/>
            <person name="Barry K."/>
            <person name="Sandor L."/>
            <person name="Lee J."/>
            <person name="Lipzen A."/>
            <person name="Pangilinan J."/>
            <person name="LaButti K."/>
            <person name="Hainaut M."/>
            <person name="Henrissat B."/>
            <person name="Grigoriev I.V."/>
            <person name="Spatafora J.W."/>
            <person name="Aime M.C."/>
        </authorList>
    </citation>
    <scope>NUCLEOTIDE SEQUENCE [LARGE SCALE GENOMIC DNA]</scope>
    <source>
        <strain evidence="4 5">MCA 4198</strain>
    </source>
</reference>
<evidence type="ECO:0000259" key="3">
    <source>
        <dbReference type="PROSITE" id="PS50142"/>
    </source>
</evidence>
<dbReference type="GO" id="GO:0006396">
    <property type="term" value="P:RNA processing"/>
    <property type="evidence" value="ECO:0007669"/>
    <property type="project" value="InterPro"/>
</dbReference>
<dbReference type="Proteomes" id="UP000245768">
    <property type="component" value="Unassembled WGS sequence"/>
</dbReference>
<feature type="region of interest" description="Disordered" evidence="1">
    <location>
        <begin position="511"/>
        <end position="537"/>
    </location>
</feature>
<feature type="region of interest" description="Disordered" evidence="1">
    <location>
        <begin position="561"/>
        <end position="725"/>
    </location>
</feature>
<feature type="region of interest" description="Disordered" evidence="1">
    <location>
        <begin position="222"/>
        <end position="495"/>
    </location>
</feature>
<dbReference type="GO" id="GO:0004525">
    <property type="term" value="F:ribonuclease III activity"/>
    <property type="evidence" value="ECO:0007669"/>
    <property type="project" value="InterPro"/>
</dbReference>
<dbReference type="InParanoid" id="A0A316YTV9"/>
<feature type="compositionally biased region" description="Basic residues" evidence="1">
    <location>
        <begin position="424"/>
        <end position="440"/>
    </location>
</feature>